<feature type="non-terminal residue" evidence="2">
    <location>
        <position position="56"/>
    </location>
</feature>
<gene>
    <name evidence="2" type="ORF">KI387_018011</name>
</gene>
<accession>A0AA38GJI6</accession>
<keyword evidence="3" id="KW-1185">Reference proteome</keyword>
<sequence length="56" mass="5997">MKKLKCVGIWGGKQTSLHNHKNNDQMGSVQLDGSPDAMQSKRAVSDKGAPVKNSST</sequence>
<dbReference type="Proteomes" id="UP000824469">
    <property type="component" value="Unassembled WGS sequence"/>
</dbReference>
<evidence type="ECO:0000313" key="3">
    <source>
        <dbReference type="Proteomes" id="UP000824469"/>
    </source>
</evidence>
<organism evidence="2 3">
    <name type="scientific">Taxus chinensis</name>
    <name type="common">Chinese yew</name>
    <name type="synonym">Taxus wallichiana var. chinensis</name>
    <dbReference type="NCBI Taxonomy" id="29808"/>
    <lineage>
        <taxon>Eukaryota</taxon>
        <taxon>Viridiplantae</taxon>
        <taxon>Streptophyta</taxon>
        <taxon>Embryophyta</taxon>
        <taxon>Tracheophyta</taxon>
        <taxon>Spermatophyta</taxon>
        <taxon>Pinopsida</taxon>
        <taxon>Pinidae</taxon>
        <taxon>Conifers II</taxon>
        <taxon>Cupressales</taxon>
        <taxon>Taxaceae</taxon>
        <taxon>Taxus</taxon>
    </lineage>
</organism>
<evidence type="ECO:0000256" key="1">
    <source>
        <dbReference type="SAM" id="MobiDB-lite"/>
    </source>
</evidence>
<evidence type="ECO:0000313" key="2">
    <source>
        <dbReference type="EMBL" id="KAH9323372.1"/>
    </source>
</evidence>
<reference evidence="2 3" key="1">
    <citation type="journal article" date="2021" name="Nat. Plants">
        <title>The Taxus genome provides insights into paclitaxel biosynthesis.</title>
        <authorList>
            <person name="Xiong X."/>
            <person name="Gou J."/>
            <person name="Liao Q."/>
            <person name="Li Y."/>
            <person name="Zhou Q."/>
            <person name="Bi G."/>
            <person name="Li C."/>
            <person name="Du R."/>
            <person name="Wang X."/>
            <person name="Sun T."/>
            <person name="Guo L."/>
            <person name="Liang H."/>
            <person name="Lu P."/>
            <person name="Wu Y."/>
            <person name="Zhang Z."/>
            <person name="Ro D.K."/>
            <person name="Shang Y."/>
            <person name="Huang S."/>
            <person name="Yan J."/>
        </authorList>
    </citation>
    <scope>NUCLEOTIDE SEQUENCE [LARGE SCALE GENOMIC DNA]</scope>
    <source>
        <strain evidence="2">Ta-2019</strain>
    </source>
</reference>
<comment type="caution">
    <text evidence="2">The sequence shown here is derived from an EMBL/GenBank/DDBJ whole genome shotgun (WGS) entry which is preliminary data.</text>
</comment>
<name>A0AA38GJI6_TAXCH</name>
<feature type="region of interest" description="Disordered" evidence="1">
    <location>
        <begin position="11"/>
        <end position="56"/>
    </location>
</feature>
<dbReference type="EMBL" id="JAHRHJ020000003">
    <property type="protein sequence ID" value="KAH9323372.1"/>
    <property type="molecule type" value="Genomic_DNA"/>
</dbReference>
<dbReference type="AlphaFoldDB" id="A0AA38GJI6"/>
<proteinExistence type="predicted"/>
<protein>
    <submittedName>
        <fullName evidence="2">Uncharacterized protein</fullName>
    </submittedName>
</protein>